<evidence type="ECO:0000313" key="1">
    <source>
        <dbReference type="EnsemblMetazoa" id="Aqu2.1.24689_001"/>
    </source>
</evidence>
<sequence>MKCAFLTSHEIATQEIDDDDDDDDDDDIEIDNEDLEECTPYELKYDGWLGCTAHQLQLVVHDGYTELTSYRRVKAAFIAKQKVSVLSLTSQAT</sequence>
<organism evidence="1">
    <name type="scientific">Amphimedon queenslandica</name>
    <name type="common">Sponge</name>
    <dbReference type="NCBI Taxonomy" id="400682"/>
    <lineage>
        <taxon>Eukaryota</taxon>
        <taxon>Metazoa</taxon>
        <taxon>Porifera</taxon>
        <taxon>Demospongiae</taxon>
        <taxon>Heteroscleromorpha</taxon>
        <taxon>Haplosclerida</taxon>
        <taxon>Niphatidae</taxon>
        <taxon>Amphimedon</taxon>
    </lineage>
</organism>
<dbReference type="InParanoid" id="A0A1X7UB36"/>
<protein>
    <submittedName>
        <fullName evidence="1">Uncharacterized protein</fullName>
    </submittedName>
</protein>
<dbReference type="EnsemblMetazoa" id="Aqu2.1.24689_001">
    <property type="protein sequence ID" value="Aqu2.1.24689_001"/>
    <property type="gene ID" value="Aqu2.1.24689"/>
</dbReference>
<dbReference type="AlphaFoldDB" id="A0A1X7UB36"/>
<name>A0A1X7UB36_AMPQE</name>
<reference evidence="1" key="1">
    <citation type="submission" date="2017-05" db="UniProtKB">
        <authorList>
            <consortium name="EnsemblMetazoa"/>
        </authorList>
    </citation>
    <scope>IDENTIFICATION</scope>
</reference>
<proteinExistence type="predicted"/>
<accession>A0A1X7UB36</accession>